<evidence type="ECO:0008006" key="3">
    <source>
        <dbReference type="Google" id="ProtNLM"/>
    </source>
</evidence>
<evidence type="ECO:0000313" key="1">
    <source>
        <dbReference type="EMBL" id="KOG90051.1"/>
    </source>
</evidence>
<sequence>MVNSSVTAVELAARLSELREREPVGNALLEAAAKGRLSEESLRRMIGTEAHCHTAELAAYGTLLARFPHRPAADLLIRLARLVCDAQPKLRDCARALGMEGDVHAQRWPTEYAAYAFNGTLSWLASQGTQAAFALAGYADMQVYFAGCAEAIRRVQETPLYVPQELLDYYDDEAPDELSQLALDVVQDGLDQGDDPDETVFCARLLEESIGYFWRAAAGTPEALGA</sequence>
<evidence type="ECO:0000313" key="2">
    <source>
        <dbReference type="Proteomes" id="UP000037020"/>
    </source>
</evidence>
<proteinExistence type="predicted"/>
<name>A0ABR5J9L2_9ACTN</name>
<comment type="caution">
    <text evidence="1">The sequence shown here is derived from an EMBL/GenBank/DDBJ whole genome shotgun (WGS) entry which is preliminary data.</text>
</comment>
<dbReference type="SUPFAM" id="SSF48613">
    <property type="entry name" value="Heme oxygenase-like"/>
    <property type="match status" value="1"/>
</dbReference>
<dbReference type="EMBL" id="LGUT01000915">
    <property type="protein sequence ID" value="KOG90051.1"/>
    <property type="molecule type" value="Genomic_DNA"/>
</dbReference>
<dbReference type="RefSeq" id="WP_030881964.1">
    <property type="nucleotide sequence ID" value="NZ_JBIRHZ010000005.1"/>
</dbReference>
<accession>A0ABR5J9L2</accession>
<dbReference type="Gene3D" id="1.20.910.10">
    <property type="entry name" value="Heme oxygenase-like"/>
    <property type="match status" value="1"/>
</dbReference>
<reference evidence="1 2" key="1">
    <citation type="submission" date="2015-07" db="EMBL/GenBank/DDBJ databases">
        <authorList>
            <person name="Ju K.-S."/>
            <person name="Doroghazi J.R."/>
            <person name="Metcalf W.W."/>
        </authorList>
    </citation>
    <scope>NUCLEOTIDE SEQUENCE [LARGE SCALE GENOMIC DNA]</scope>
    <source>
        <strain evidence="1 2">NRRL B-3589</strain>
    </source>
</reference>
<dbReference type="Proteomes" id="UP000037020">
    <property type="component" value="Unassembled WGS sequence"/>
</dbReference>
<protein>
    <recommendedName>
        <fullName evidence="3">Transcriptional regulator</fullName>
    </recommendedName>
</protein>
<dbReference type="InterPro" id="IPR016084">
    <property type="entry name" value="Haem_Oase-like_multi-hlx"/>
</dbReference>
<gene>
    <name evidence="1" type="ORF">ADK38_10860</name>
</gene>
<organism evidence="1 2">
    <name type="scientific">Streptomyces varsoviensis</name>
    <dbReference type="NCBI Taxonomy" id="67373"/>
    <lineage>
        <taxon>Bacteria</taxon>
        <taxon>Bacillati</taxon>
        <taxon>Actinomycetota</taxon>
        <taxon>Actinomycetes</taxon>
        <taxon>Kitasatosporales</taxon>
        <taxon>Streptomycetaceae</taxon>
        <taxon>Streptomyces</taxon>
    </lineage>
</organism>
<keyword evidence="2" id="KW-1185">Reference proteome</keyword>